<dbReference type="AlphaFoldDB" id="A0A8H4RMT5"/>
<accession>A0A8H4RMT5</accession>
<feature type="domain" description="NACHT" evidence="2">
    <location>
        <begin position="292"/>
        <end position="451"/>
    </location>
</feature>
<sequence length="496" mass="56624">MEALAVLGVASNILQVIDFSSKLVIAATEIHKARTTLQHADLQSAATDLKSLNSKLTTSLNSSGALTEENTELHQLANESILIADELVLLLDSVNAGPNPGRLESFRKATKTAWKRNKIEASAKRLESIREQIQFRILVQIKTELDFSSFRDDAQWRLFDNNTKKIMETIIANGISLQAKIDHQTASLSLRHDHHEETAVQRHEEVLTTIQDKPVLSSVFIPSRQTNRWDMEPDPRNVQRKILNLLDFRQRRDRHEDIAEAHKKTFEWLYQHAECYNKPWDNFLEWLQNGTGIYWVNGKAGSGKSTLMKFVDDEVRTHQVLDIWAERNGLPVVKASYYFWNTGTAMQKSRKGLLQSLLYQILSRQPQLVSVTFSSAFDNEDFDFGDFPSYSEVKRAFNLALRESGEKMNLFLLIDGLDEYDADGSEMSELAEYFQTISNISGVKLLLSSRPLPTFEEAFKQNAQLRLQDLTAADITAFVEDKITTHQRIQELTETD</sequence>
<evidence type="ECO:0000256" key="1">
    <source>
        <dbReference type="ARBA" id="ARBA00022737"/>
    </source>
</evidence>
<dbReference type="PROSITE" id="PS50837">
    <property type="entry name" value="NACHT"/>
    <property type="match status" value="1"/>
</dbReference>
<dbReference type="Proteomes" id="UP000566819">
    <property type="component" value="Unassembled WGS sequence"/>
</dbReference>
<dbReference type="Pfam" id="PF24883">
    <property type="entry name" value="NPHP3_N"/>
    <property type="match status" value="1"/>
</dbReference>
<proteinExistence type="predicted"/>
<evidence type="ECO:0000313" key="4">
    <source>
        <dbReference type="Proteomes" id="UP000566819"/>
    </source>
</evidence>
<comment type="caution">
    <text evidence="3">The sequence shown here is derived from an EMBL/GenBank/DDBJ whole genome shotgun (WGS) entry which is preliminary data.</text>
</comment>
<keyword evidence="4" id="KW-1185">Reference proteome</keyword>
<dbReference type="Gene3D" id="3.40.50.300">
    <property type="entry name" value="P-loop containing nucleotide triphosphate hydrolases"/>
    <property type="match status" value="1"/>
</dbReference>
<name>A0A8H4RMT5_9HELO</name>
<dbReference type="PANTHER" id="PTHR10039">
    <property type="entry name" value="AMELOGENIN"/>
    <property type="match status" value="1"/>
</dbReference>
<dbReference type="InterPro" id="IPR027417">
    <property type="entry name" value="P-loop_NTPase"/>
</dbReference>
<dbReference type="InterPro" id="IPR056884">
    <property type="entry name" value="NPHP3-like_N"/>
</dbReference>
<dbReference type="PANTHER" id="PTHR10039:SF5">
    <property type="entry name" value="NACHT DOMAIN-CONTAINING PROTEIN"/>
    <property type="match status" value="1"/>
</dbReference>
<dbReference type="OrthoDB" id="443402at2759"/>
<reference evidence="3 4" key="1">
    <citation type="submission" date="2020-03" db="EMBL/GenBank/DDBJ databases">
        <title>Draft Genome Sequence of Cudoniella acicularis.</title>
        <authorList>
            <person name="Buettner E."/>
            <person name="Kellner H."/>
        </authorList>
    </citation>
    <scope>NUCLEOTIDE SEQUENCE [LARGE SCALE GENOMIC DNA]</scope>
    <source>
        <strain evidence="3 4">DSM 108380</strain>
    </source>
</reference>
<gene>
    <name evidence="3" type="ORF">G7Y89_g5698</name>
</gene>
<evidence type="ECO:0000259" key="2">
    <source>
        <dbReference type="PROSITE" id="PS50837"/>
    </source>
</evidence>
<protein>
    <recommendedName>
        <fullName evidence="2">NACHT domain-containing protein</fullName>
    </recommendedName>
</protein>
<dbReference type="InterPro" id="IPR007111">
    <property type="entry name" value="NACHT_NTPase"/>
</dbReference>
<evidence type="ECO:0000313" key="3">
    <source>
        <dbReference type="EMBL" id="KAF4632438.1"/>
    </source>
</evidence>
<dbReference type="SUPFAM" id="SSF52540">
    <property type="entry name" value="P-loop containing nucleoside triphosphate hydrolases"/>
    <property type="match status" value="1"/>
</dbReference>
<dbReference type="EMBL" id="JAAMPI010000348">
    <property type="protein sequence ID" value="KAF4632438.1"/>
    <property type="molecule type" value="Genomic_DNA"/>
</dbReference>
<keyword evidence="1" id="KW-0677">Repeat</keyword>
<organism evidence="3 4">
    <name type="scientific">Cudoniella acicularis</name>
    <dbReference type="NCBI Taxonomy" id="354080"/>
    <lineage>
        <taxon>Eukaryota</taxon>
        <taxon>Fungi</taxon>
        <taxon>Dikarya</taxon>
        <taxon>Ascomycota</taxon>
        <taxon>Pezizomycotina</taxon>
        <taxon>Leotiomycetes</taxon>
        <taxon>Helotiales</taxon>
        <taxon>Tricladiaceae</taxon>
        <taxon>Cudoniella</taxon>
    </lineage>
</organism>